<protein>
    <submittedName>
        <fullName evidence="8">Oculocutaneous albinism II</fullName>
    </submittedName>
</protein>
<dbReference type="PANTHER" id="PTHR43568">
    <property type="entry name" value="P PROTEIN"/>
    <property type="match status" value="1"/>
</dbReference>
<keyword evidence="4 6" id="KW-1133">Transmembrane helix</keyword>
<dbReference type="Ensembl" id="ENSCCRT00015077118.1">
    <property type="protein sequence ID" value="ENSCCRP00015074687.1"/>
    <property type="gene ID" value="ENSCCRG00015030126.1"/>
</dbReference>
<feature type="transmembrane region" description="Helical" evidence="6">
    <location>
        <begin position="292"/>
        <end position="312"/>
    </location>
</feature>
<evidence type="ECO:0000256" key="4">
    <source>
        <dbReference type="ARBA" id="ARBA00022989"/>
    </source>
</evidence>
<evidence type="ECO:0000313" key="8">
    <source>
        <dbReference type="Ensembl" id="ENSCCRP00015074687.1"/>
    </source>
</evidence>
<feature type="transmembrane region" description="Helical" evidence="6">
    <location>
        <begin position="523"/>
        <end position="541"/>
    </location>
</feature>
<dbReference type="PANTHER" id="PTHR43568:SF1">
    <property type="entry name" value="P PROTEIN"/>
    <property type="match status" value="1"/>
</dbReference>
<feature type="transmembrane region" description="Helical" evidence="6">
    <location>
        <begin position="711"/>
        <end position="732"/>
    </location>
</feature>
<organism evidence="8 9">
    <name type="scientific">Cyprinus carpio</name>
    <name type="common">Common carp</name>
    <dbReference type="NCBI Taxonomy" id="7962"/>
    <lineage>
        <taxon>Eukaryota</taxon>
        <taxon>Metazoa</taxon>
        <taxon>Chordata</taxon>
        <taxon>Craniata</taxon>
        <taxon>Vertebrata</taxon>
        <taxon>Euteleostomi</taxon>
        <taxon>Actinopterygii</taxon>
        <taxon>Neopterygii</taxon>
        <taxon>Teleostei</taxon>
        <taxon>Ostariophysi</taxon>
        <taxon>Cypriniformes</taxon>
        <taxon>Cyprinidae</taxon>
        <taxon>Cyprininae</taxon>
        <taxon>Cyprinus</taxon>
    </lineage>
</organism>
<evidence type="ECO:0000313" key="9">
    <source>
        <dbReference type="Proteomes" id="UP000694700"/>
    </source>
</evidence>
<name>A0A8C1X2G1_CYPCA</name>
<feature type="transmembrane region" description="Helical" evidence="6">
    <location>
        <begin position="256"/>
        <end position="272"/>
    </location>
</feature>
<evidence type="ECO:0000256" key="5">
    <source>
        <dbReference type="ARBA" id="ARBA00023136"/>
    </source>
</evidence>
<dbReference type="GO" id="GO:0033162">
    <property type="term" value="C:melanosome membrane"/>
    <property type="evidence" value="ECO:0007669"/>
    <property type="project" value="TreeGrafter"/>
</dbReference>
<keyword evidence="3 6" id="KW-0812">Transmembrane</keyword>
<keyword evidence="5 6" id="KW-0472">Membrane</keyword>
<proteinExistence type="predicted"/>
<evidence type="ECO:0000256" key="6">
    <source>
        <dbReference type="SAM" id="Phobius"/>
    </source>
</evidence>
<evidence type="ECO:0000256" key="1">
    <source>
        <dbReference type="ARBA" id="ARBA00004141"/>
    </source>
</evidence>
<dbReference type="InterPro" id="IPR051475">
    <property type="entry name" value="Diverse_Ion_Transporter"/>
</dbReference>
<feature type="transmembrane region" description="Helical" evidence="6">
    <location>
        <begin position="82"/>
        <end position="99"/>
    </location>
</feature>
<accession>A0A8C1X2G1</accession>
<evidence type="ECO:0000256" key="2">
    <source>
        <dbReference type="ARBA" id="ARBA00022448"/>
    </source>
</evidence>
<evidence type="ECO:0000256" key="3">
    <source>
        <dbReference type="ARBA" id="ARBA00022692"/>
    </source>
</evidence>
<feature type="transmembrane region" description="Helical" evidence="6">
    <location>
        <begin position="547"/>
        <end position="569"/>
    </location>
</feature>
<sequence length="741" mass="83435">NHTERSPLLKFPQTDSITYMTLHEPSLGSGEESWEASSAELERRCRLGSEVTSLSHITSMEKCEHYFKLSSPIRHCLRTTKLITIFIIVVLCSLFFSMYPDRESPWRMLAVSSTESFSMNLTDFRDNSLLKLQVGGPFLGGMEAVQEPQEYILIQVEQTEEAGSRRRRTQQVLYNWTIPLHSQRSDQILRTRTFEMVSSAPILISVQAFLLDSQVVPLSMTHQSLYVTVETQVLMAGLILAGVYVLIIFEIVHRTLAAMLGSLAALAALAFIGDRPSLMTVVEWIDYETLALLFGMMILVAIFSETGFFDYCAVKAYQLSRGRVWPMIMILCLIAAVLSAFLDNVTTMMLFTPVTIRLCEVLNLDPRHVLIAEVIFTNIGGAATAVGDPPNVIIVSNQDLRKKGIDFASFTGYMFLGICLVLLTSFPFLRMLYWNKKLYNKESSEIVELKHEILVWRQTAHRINPASREETAVKCLLMQKVLNLESLLRKKLKTFQRQISQEDKNWEHNIQELQKKHRITDKILLVKCLTVLGVVIFMFFLNSFVPAIHLELGWIAILGALWLLVLADIQDFEIILHRVEWATLLFFAALFVLMEALAHLQLIDYIGEQTAVLIKAVPEDERLAIAIILVMWVSALASSLIDNIPFTATMIPVLINLSQDADVNLPIKPLIFALAMGACLGGNGTLIGASANVVCAGIAEQHGYGFSFMEFFRLGFPMMLMTCTIGMCYLLATHIGLHWNT</sequence>
<evidence type="ECO:0000259" key="7">
    <source>
        <dbReference type="Pfam" id="PF03600"/>
    </source>
</evidence>
<dbReference type="GO" id="GO:0030318">
    <property type="term" value="P:melanocyte differentiation"/>
    <property type="evidence" value="ECO:0007669"/>
    <property type="project" value="TreeGrafter"/>
</dbReference>
<comment type="subcellular location">
    <subcellularLocation>
        <location evidence="1">Membrane</location>
        <topology evidence="1">Multi-pass membrane protein</topology>
    </subcellularLocation>
</comment>
<reference evidence="8" key="1">
    <citation type="submission" date="2025-08" db="UniProtKB">
        <authorList>
            <consortium name="Ensembl"/>
        </authorList>
    </citation>
    <scope>IDENTIFICATION</scope>
</reference>
<feature type="transmembrane region" description="Helical" evidence="6">
    <location>
        <begin position="623"/>
        <end position="641"/>
    </location>
</feature>
<keyword evidence="2" id="KW-0813">Transport</keyword>
<dbReference type="Proteomes" id="UP000694700">
    <property type="component" value="Unplaced"/>
</dbReference>
<dbReference type="InterPro" id="IPR004680">
    <property type="entry name" value="Cit_transptr-like_dom"/>
</dbReference>
<dbReference type="GO" id="GO:0055085">
    <property type="term" value="P:transmembrane transport"/>
    <property type="evidence" value="ECO:0007669"/>
    <property type="project" value="InterPro"/>
</dbReference>
<dbReference type="CDD" id="cd01116">
    <property type="entry name" value="P_permease"/>
    <property type="match status" value="1"/>
</dbReference>
<feature type="transmembrane region" description="Helical" evidence="6">
    <location>
        <begin position="410"/>
        <end position="433"/>
    </location>
</feature>
<dbReference type="AlphaFoldDB" id="A0A8C1X2G1"/>
<dbReference type="Pfam" id="PF03600">
    <property type="entry name" value="CitMHS"/>
    <property type="match status" value="1"/>
</dbReference>
<feature type="transmembrane region" description="Helical" evidence="6">
    <location>
        <begin position="324"/>
        <end position="342"/>
    </location>
</feature>
<feature type="domain" description="Citrate transporter-like" evidence="7">
    <location>
        <begin position="244"/>
        <end position="677"/>
    </location>
</feature>
<dbReference type="GO" id="GO:0042438">
    <property type="term" value="P:melanin biosynthetic process"/>
    <property type="evidence" value="ECO:0007669"/>
    <property type="project" value="TreeGrafter"/>
</dbReference>
<feature type="transmembrane region" description="Helical" evidence="6">
    <location>
        <begin position="581"/>
        <end position="603"/>
    </location>
</feature>
<feature type="transmembrane region" description="Helical" evidence="6">
    <location>
        <begin position="231"/>
        <end position="249"/>
    </location>
</feature>
<feature type="transmembrane region" description="Helical" evidence="6">
    <location>
        <begin position="670"/>
        <end position="699"/>
    </location>
</feature>